<reference evidence="1" key="1">
    <citation type="submission" date="2020-04" db="EMBL/GenBank/DDBJ databases">
        <authorList>
            <person name="Chiriac C."/>
            <person name="Salcher M."/>
            <person name="Ghai R."/>
            <person name="Kavagutti S V."/>
        </authorList>
    </citation>
    <scope>NUCLEOTIDE SEQUENCE</scope>
</reference>
<accession>A0A6J5LBV2</accession>
<gene>
    <name evidence="1" type="ORF">UFOVP119_24</name>
</gene>
<organism evidence="1">
    <name type="scientific">uncultured Caudovirales phage</name>
    <dbReference type="NCBI Taxonomy" id="2100421"/>
    <lineage>
        <taxon>Viruses</taxon>
        <taxon>Duplodnaviria</taxon>
        <taxon>Heunggongvirae</taxon>
        <taxon>Uroviricota</taxon>
        <taxon>Caudoviricetes</taxon>
        <taxon>Peduoviridae</taxon>
        <taxon>Maltschvirus</taxon>
        <taxon>Maltschvirus maltsch</taxon>
    </lineage>
</organism>
<name>A0A6J5LBV2_9CAUD</name>
<protein>
    <submittedName>
        <fullName evidence="1">Uncharacterized protein</fullName>
    </submittedName>
</protein>
<proteinExistence type="predicted"/>
<evidence type="ECO:0000313" key="1">
    <source>
        <dbReference type="EMBL" id="CAB4130400.1"/>
    </source>
</evidence>
<dbReference type="EMBL" id="LR796238">
    <property type="protein sequence ID" value="CAB4130400.1"/>
    <property type="molecule type" value="Genomic_DNA"/>
</dbReference>
<sequence>MWIFQSDSFLSIVAPAQSDLPPPLRPKWQDYLIVRARKRGDIERVFKGVRVVKLPNRDYAFRAYVPRDRVAGVMFDRFMNIEYGNFKGSVKDDERHDAYMSVWSVMNRYQLGQFAPAERKLAAKSFDFDWR</sequence>